<accession>A0A4Z1T2C3</accession>
<keyword evidence="4" id="KW-0853">WD repeat</keyword>
<feature type="signal peptide" evidence="9">
    <location>
        <begin position="1"/>
        <end position="25"/>
    </location>
</feature>
<evidence type="ECO:0000313" key="10">
    <source>
        <dbReference type="EMBL" id="TNJ26561.1"/>
    </source>
</evidence>
<dbReference type="PANTHER" id="PTHR13720">
    <property type="entry name" value="WD-40 REPEAT PROTEIN"/>
    <property type="match status" value="1"/>
</dbReference>
<dbReference type="GO" id="GO:0031514">
    <property type="term" value="C:motile cilium"/>
    <property type="evidence" value="ECO:0007669"/>
    <property type="project" value="UniProtKB-SubCell"/>
</dbReference>
<dbReference type="InterPro" id="IPR001680">
    <property type="entry name" value="WD40_rpt"/>
</dbReference>
<dbReference type="Gene3D" id="2.130.10.10">
    <property type="entry name" value="YVTN repeat-like/Quinoprotein amine dehydrogenase"/>
    <property type="match status" value="2"/>
</dbReference>
<comment type="similarity">
    <text evidence="7">Belongs to the CFAP52 family.</text>
</comment>
<proteinExistence type="inferred from homology"/>
<name>A0A4Z1T2C3_GIAMU</name>
<evidence type="ECO:0000313" key="11">
    <source>
        <dbReference type="Proteomes" id="UP000315496"/>
    </source>
</evidence>
<dbReference type="InterPro" id="IPR011047">
    <property type="entry name" value="Quinoprotein_ADH-like_sf"/>
</dbReference>
<organism evidence="10 11">
    <name type="scientific">Giardia muris</name>
    <dbReference type="NCBI Taxonomy" id="5742"/>
    <lineage>
        <taxon>Eukaryota</taxon>
        <taxon>Metamonada</taxon>
        <taxon>Diplomonadida</taxon>
        <taxon>Hexamitidae</taxon>
        <taxon>Giardiinae</taxon>
        <taxon>Giardia</taxon>
    </lineage>
</organism>
<keyword evidence="3" id="KW-0963">Cytoplasm</keyword>
<dbReference type="Proteomes" id="UP000315496">
    <property type="component" value="Chromosome 5"/>
</dbReference>
<dbReference type="InterPro" id="IPR036322">
    <property type="entry name" value="WD40_repeat_dom_sf"/>
</dbReference>
<keyword evidence="11" id="KW-1185">Reference proteome</keyword>
<dbReference type="EMBL" id="VDLU01000005">
    <property type="protein sequence ID" value="TNJ26561.1"/>
    <property type="molecule type" value="Genomic_DNA"/>
</dbReference>
<dbReference type="InterPro" id="IPR050630">
    <property type="entry name" value="WD_repeat_EMAP"/>
</dbReference>
<comment type="subcellular location">
    <subcellularLocation>
        <location evidence="1">Cell projection</location>
        <location evidence="1">Cilium</location>
        <location evidence="1">Flagellum</location>
    </subcellularLocation>
    <subcellularLocation>
        <location evidence="2">Cytoplasm</location>
    </subcellularLocation>
</comment>
<dbReference type="GO" id="GO:0005930">
    <property type="term" value="C:axoneme"/>
    <property type="evidence" value="ECO:0007669"/>
    <property type="project" value="UniProtKB-ARBA"/>
</dbReference>
<dbReference type="VEuPathDB" id="GiardiaDB:GMRT_16380"/>
<sequence>MPTLGLSSFLGLTTVCDTFLGATFAVHPSGAFVYGAGRLVIVHNSTTNEQRIFPGHTRRINAVAVSPCGRYIATGQDADGPGQSLIRLWTFEDGNSLIIPAFTTGVRHISFSPDSQFIAACSSACGSVGCWAVEDGLLIGRYTAKDATANSFVVFRRVPAAELRPRAPLLFVTGDHNKICKHTLTFNRATLSYDMTSAEVPMPSTGTVRSFVCADVSGAWCFCGTQAGELVVFNLETGVYRTMMKYCKGCLGSILALSAAGPEATDARTLALSSIDGDLLIIYGADAVYNVVSERSLPDGPSITCLSHHENTLFAVVGSGSVLGFPLEGVALGGSLTRTKYDSTYLNKQGNRGELPGQQGFTSFGPHDRQFTCKPLTAAGPNDVRSYALCEPNLVISFPALPLIVSCPLTIDGHDYLVGATAAGTLQVWELAGLGVAQSSLLASAQAISTTVAATAICVGKDLIYVGFNSGYIGCFRFTAGRLEKAFEIPNAHRAAVTCLAVNDSLLVSGGADGGIFAYKPTSGAHLAKVTGSFCKVLSLVLDLVVPTLVHASFSEGFIHTYDFKTETPRRLKNRQLPSGSGGFAHTIAQVPTGRYELVCACVDGCVRFYDFDVADPVQEIYVPQDIFVNHRGRYLLACNANALVSAGCETEGDEVLMTLACEADEWVPADTQLCNGVSVASIWLASDGTRVVITGFDGEVAVYELS</sequence>
<keyword evidence="6" id="KW-0966">Cell projection</keyword>
<evidence type="ECO:0000256" key="6">
    <source>
        <dbReference type="ARBA" id="ARBA00022846"/>
    </source>
</evidence>
<dbReference type="SUPFAM" id="SSF63825">
    <property type="entry name" value="YWTD domain"/>
    <property type="match status" value="1"/>
</dbReference>
<keyword evidence="5" id="KW-0677">Repeat</keyword>
<feature type="chain" id="PRO_5021322562" description="Cilia- and flagella-associated protein 52" evidence="9">
    <location>
        <begin position="26"/>
        <end position="707"/>
    </location>
</feature>
<keyword evidence="9" id="KW-0732">Signal</keyword>
<evidence type="ECO:0000256" key="7">
    <source>
        <dbReference type="ARBA" id="ARBA00029456"/>
    </source>
</evidence>
<evidence type="ECO:0000256" key="4">
    <source>
        <dbReference type="ARBA" id="ARBA00022574"/>
    </source>
</evidence>
<keyword evidence="6" id="KW-0282">Flagellum</keyword>
<protein>
    <recommendedName>
        <fullName evidence="8">Cilia- and flagella-associated protein 52</fullName>
    </recommendedName>
</protein>
<gene>
    <name evidence="10" type="ORF">GMRT_16380</name>
</gene>
<evidence type="ECO:0000256" key="2">
    <source>
        <dbReference type="ARBA" id="ARBA00004496"/>
    </source>
</evidence>
<dbReference type="InterPro" id="IPR015943">
    <property type="entry name" value="WD40/YVTN_repeat-like_dom_sf"/>
</dbReference>
<dbReference type="SUPFAM" id="SSF50998">
    <property type="entry name" value="Quinoprotein alcohol dehydrogenase-like"/>
    <property type="match status" value="1"/>
</dbReference>
<evidence type="ECO:0000256" key="1">
    <source>
        <dbReference type="ARBA" id="ARBA00004230"/>
    </source>
</evidence>
<comment type="caution">
    <text evidence="10">The sequence shown here is derived from an EMBL/GenBank/DDBJ whole genome shotgun (WGS) entry which is preliminary data.</text>
</comment>
<evidence type="ECO:0000256" key="5">
    <source>
        <dbReference type="ARBA" id="ARBA00022737"/>
    </source>
</evidence>
<dbReference type="SMART" id="SM00320">
    <property type="entry name" value="WD40"/>
    <property type="match status" value="5"/>
</dbReference>
<keyword evidence="6" id="KW-0969">Cilium</keyword>
<evidence type="ECO:0000256" key="9">
    <source>
        <dbReference type="SAM" id="SignalP"/>
    </source>
</evidence>
<dbReference type="AlphaFoldDB" id="A0A4Z1T2C3"/>
<dbReference type="Pfam" id="PF00400">
    <property type="entry name" value="WD40"/>
    <property type="match status" value="3"/>
</dbReference>
<dbReference type="SUPFAM" id="SSF50978">
    <property type="entry name" value="WD40 repeat-like"/>
    <property type="match status" value="1"/>
</dbReference>
<dbReference type="OrthoDB" id="10264376at2759"/>
<evidence type="ECO:0000256" key="8">
    <source>
        <dbReference type="ARBA" id="ARBA00029552"/>
    </source>
</evidence>
<evidence type="ECO:0000256" key="3">
    <source>
        <dbReference type="ARBA" id="ARBA00022490"/>
    </source>
</evidence>
<reference evidence="10 11" key="1">
    <citation type="submission" date="2019-05" db="EMBL/GenBank/DDBJ databases">
        <title>The compact genome of Giardia muris reveals important steps in the evolution of intestinal protozoan parasites.</title>
        <authorList>
            <person name="Xu F."/>
            <person name="Jimenez-Gonzalez A."/>
            <person name="Einarsson E."/>
            <person name="Astvaldsson A."/>
            <person name="Peirasmaki D."/>
            <person name="Eckmann L."/>
            <person name="Andersson J.O."/>
            <person name="Svard S.G."/>
            <person name="Jerlstrom-Hultqvist J."/>
        </authorList>
    </citation>
    <scope>NUCLEOTIDE SEQUENCE [LARGE SCALE GENOMIC DNA]</scope>
    <source>
        <strain evidence="10 11">Roberts-Thomson</strain>
    </source>
</reference>
<dbReference type="PANTHER" id="PTHR13720:SF14">
    <property type="entry name" value="CILIA- AND FLAGELLA-ASSOCIATED PROTEIN 52"/>
    <property type="match status" value="1"/>
</dbReference>